<evidence type="ECO:0000313" key="2">
    <source>
        <dbReference type="Proteomes" id="UP001431131"/>
    </source>
</evidence>
<reference evidence="1" key="1">
    <citation type="submission" date="2022-02" db="EMBL/GenBank/DDBJ databases">
        <title>Fredinandcohnia quinoae sp. nov. isolated from Chenopodium quinoa seeds.</title>
        <authorList>
            <person name="Saati-Santamaria Z."/>
            <person name="Flores-Felix J.D."/>
            <person name="Igual J.M."/>
            <person name="Velazquez E."/>
            <person name="Garcia-Fraile P."/>
            <person name="Martinez-Molina E."/>
        </authorList>
    </citation>
    <scope>NUCLEOTIDE SEQUENCE</scope>
    <source>
        <strain evidence="1">SECRCQ15</strain>
    </source>
</reference>
<dbReference type="Proteomes" id="UP001431131">
    <property type="component" value="Unassembled WGS sequence"/>
</dbReference>
<gene>
    <name evidence="1" type="ORF">MJG50_10305</name>
</gene>
<comment type="caution">
    <text evidence="1">The sequence shown here is derived from an EMBL/GenBank/DDBJ whole genome shotgun (WGS) entry which is preliminary data.</text>
</comment>
<sequence>MKKIVLSILIVALLNGCNIFPNSTIRQPEGKVIVNEEQYTMIPSDFEWKEDNVKITDRNSRSINELADDFETLEVEKRDILNFEIEQNPTSIKITKLNEDGTIDDVETKDYKITMPSKEGYYIYELKVTWNKGKETFVFDVNVK</sequence>
<organism evidence="1 2">
    <name type="scientific">Fredinandcohnia quinoae</name>
    <dbReference type="NCBI Taxonomy" id="2918902"/>
    <lineage>
        <taxon>Bacteria</taxon>
        <taxon>Bacillati</taxon>
        <taxon>Bacillota</taxon>
        <taxon>Bacilli</taxon>
        <taxon>Bacillales</taxon>
        <taxon>Bacillaceae</taxon>
        <taxon>Fredinandcohnia</taxon>
    </lineage>
</organism>
<dbReference type="EMBL" id="JAKTTI010000013">
    <property type="protein sequence ID" value="MCH1625721.1"/>
    <property type="molecule type" value="Genomic_DNA"/>
</dbReference>
<proteinExistence type="predicted"/>
<accession>A0AAW5E8L9</accession>
<dbReference type="RefSeq" id="WP_240255440.1">
    <property type="nucleotide sequence ID" value="NZ_JAKTTI010000013.1"/>
</dbReference>
<protein>
    <recommendedName>
        <fullName evidence="3">Lipoprotein</fullName>
    </recommendedName>
</protein>
<evidence type="ECO:0000313" key="1">
    <source>
        <dbReference type="EMBL" id="MCH1625721.1"/>
    </source>
</evidence>
<evidence type="ECO:0008006" key="3">
    <source>
        <dbReference type="Google" id="ProtNLM"/>
    </source>
</evidence>
<name>A0AAW5E8L9_9BACI</name>
<dbReference type="AlphaFoldDB" id="A0AAW5E8L9"/>
<keyword evidence="2" id="KW-1185">Reference proteome</keyword>